<dbReference type="GO" id="GO:0043953">
    <property type="term" value="P:protein transport by the Tat complex"/>
    <property type="evidence" value="ECO:0007669"/>
    <property type="project" value="UniProtKB-UniRule"/>
</dbReference>
<dbReference type="Gene3D" id="1.20.5.3310">
    <property type="match status" value="1"/>
</dbReference>
<evidence type="ECO:0000256" key="6">
    <source>
        <dbReference type="ARBA" id="ARBA00022989"/>
    </source>
</evidence>
<feature type="compositionally biased region" description="Basic and acidic residues" evidence="10">
    <location>
        <begin position="42"/>
        <end position="57"/>
    </location>
</feature>
<comment type="subcellular location">
    <subcellularLocation>
        <location evidence="1 9">Cell membrane</location>
        <topology evidence="1 9">Single-pass membrane protein</topology>
    </subcellularLocation>
</comment>
<protein>
    <recommendedName>
        <fullName evidence="9">Sec-independent protein translocase protein TatA</fullName>
    </recommendedName>
</protein>
<evidence type="ECO:0000313" key="12">
    <source>
        <dbReference type="Proteomes" id="UP000075320"/>
    </source>
</evidence>
<evidence type="ECO:0000313" key="11">
    <source>
        <dbReference type="EMBL" id="KYG65504.1"/>
    </source>
</evidence>
<sequence>MNLGWTEILLIGGIALLLFGPSKLPGLGRSLGESIRGFKKALNEDPKEESEVNREQLTRNNQAPMNPSEVKQEERDVNKKS</sequence>
<organism evidence="11 12">
    <name type="scientific">Bdellovibrio bacteriovorus</name>
    <dbReference type="NCBI Taxonomy" id="959"/>
    <lineage>
        <taxon>Bacteria</taxon>
        <taxon>Pseudomonadati</taxon>
        <taxon>Bdellovibrionota</taxon>
        <taxon>Bdellovibrionia</taxon>
        <taxon>Bdellovibrionales</taxon>
        <taxon>Pseudobdellovibrionaceae</taxon>
        <taxon>Bdellovibrio</taxon>
    </lineage>
</organism>
<comment type="caution">
    <text evidence="11">The sequence shown here is derived from an EMBL/GenBank/DDBJ whole genome shotgun (WGS) entry which is preliminary data.</text>
</comment>
<dbReference type="RefSeq" id="WP_061833048.1">
    <property type="nucleotide sequence ID" value="NZ_LUKE01000001.1"/>
</dbReference>
<dbReference type="GO" id="GO:0008320">
    <property type="term" value="F:protein transmembrane transporter activity"/>
    <property type="evidence" value="ECO:0007669"/>
    <property type="project" value="UniProtKB-UniRule"/>
</dbReference>
<dbReference type="NCBIfam" id="TIGR01411">
    <property type="entry name" value="tatAE"/>
    <property type="match status" value="1"/>
</dbReference>
<feature type="compositionally biased region" description="Basic and acidic residues" evidence="10">
    <location>
        <begin position="70"/>
        <end position="81"/>
    </location>
</feature>
<evidence type="ECO:0000256" key="8">
    <source>
        <dbReference type="ARBA" id="ARBA00023136"/>
    </source>
</evidence>
<comment type="subunit">
    <text evidence="9">Forms a complex with TatC.</text>
</comment>
<dbReference type="HAMAP" id="MF_00236">
    <property type="entry name" value="TatA_E"/>
    <property type="match status" value="1"/>
</dbReference>
<comment type="similarity">
    <text evidence="9">Belongs to the TatA/E family.</text>
</comment>
<proteinExistence type="inferred from homology"/>
<dbReference type="OrthoDB" id="9800908at2"/>
<evidence type="ECO:0000256" key="5">
    <source>
        <dbReference type="ARBA" id="ARBA00022927"/>
    </source>
</evidence>
<keyword evidence="5 9" id="KW-0653">Protein transport</keyword>
<dbReference type="PANTHER" id="PTHR42982:SF1">
    <property type="entry name" value="SEC-INDEPENDENT PROTEIN TRANSLOCASE PROTEIN TATA"/>
    <property type="match status" value="1"/>
</dbReference>
<gene>
    <name evidence="9" type="primary">tatA</name>
    <name evidence="11" type="ORF">AZI86_00030</name>
</gene>
<keyword evidence="6 9" id="KW-1133">Transmembrane helix</keyword>
<keyword evidence="12" id="KW-1185">Reference proteome</keyword>
<dbReference type="GO" id="GO:0033281">
    <property type="term" value="C:TAT protein transport complex"/>
    <property type="evidence" value="ECO:0007669"/>
    <property type="project" value="UniProtKB-UniRule"/>
</dbReference>
<evidence type="ECO:0000256" key="2">
    <source>
        <dbReference type="ARBA" id="ARBA00022448"/>
    </source>
</evidence>
<feature type="region of interest" description="Disordered" evidence="10">
    <location>
        <begin position="42"/>
        <end position="81"/>
    </location>
</feature>
<dbReference type="Proteomes" id="UP000075320">
    <property type="component" value="Unassembled WGS sequence"/>
</dbReference>
<evidence type="ECO:0000256" key="4">
    <source>
        <dbReference type="ARBA" id="ARBA00022692"/>
    </source>
</evidence>
<dbReference type="AlphaFoldDB" id="A0A150WMA2"/>
<keyword evidence="2 9" id="KW-0813">Transport</keyword>
<dbReference type="InterPro" id="IPR003369">
    <property type="entry name" value="TatA/B/E"/>
</dbReference>
<dbReference type="Pfam" id="PF02416">
    <property type="entry name" value="TatA_B_E"/>
    <property type="match status" value="1"/>
</dbReference>
<comment type="function">
    <text evidence="9">Part of the twin-arginine translocation (Tat) system that transports large folded proteins containing a characteristic twin-arginine motif in their signal peptide across membranes. TatA could form the protein-conducting channel of the Tat system.</text>
</comment>
<dbReference type="InterPro" id="IPR006312">
    <property type="entry name" value="TatA/E"/>
</dbReference>
<keyword evidence="4 9" id="KW-0812">Transmembrane</keyword>
<evidence type="ECO:0000256" key="10">
    <source>
        <dbReference type="SAM" id="MobiDB-lite"/>
    </source>
</evidence>
<evidence type="ECO:0000256" key="9">
    <source>
        <dbReference type="HAMAP-Rule" id="MF_00236"/>
    </source>
</evidence>
<dbReference type="PANTHER" id="PTHR42982">
    <property type="entry name" value="SEC-INDEPENDENT PROTEIN TRANSLOCASE PROTEIN TATA"/>
    <property type="match status" value="1"/>
</dbReference>
<keyword evidence="8 9" id="KW-0472">Membrane</keyword>
<evidence type="ECO:0000256" key="3">
    <source>
        <dbReference type="ARBA" id="ARBA00022475"/>
    </source>
</evidence>
<dbReference type="EMBL" id="LUKE01000001">
    <property type="protein sequence ID" value="KYG65504.1"/>
    <property type="molecule type" value="Genomic_DNA"/>
</dbReference>
<reference evidence="11 12" key="1">
    <citation type="submission" date="2016-03" db="EMBL/GenBank/DDBJ databases">
        <authorList>
            <person name="Ploux O."/>
        </authorList>
    </citation>
    <scope>NUCLEOTIDE SEQUENCE [LARGE SCALE GENOMIC DNA]</scope>
    <source>
        <strain evidence="11 12">R0</strain>
    </source>
</reference>
<name>A0A150WMA2_BDEBC</name>
<accession>A0A150WMA2</accession>
<evidence type="ECO:0000256" key="1">
    <source>
        <dbReference type="ARBA" id="ARBA00004162"/>
    </source>
</evidence>
<evidence type="ECO:0000256" key="7">
    <source>
        <dbReference type="ARBA" id="ARBA00023010"/>
    </source>
</evidence>
<keyword evidence="7 9" id="KW-0811">Translocation</keyword>
<keyword evidence="3 9" id="KW-1003">Cell membrane</keyword>